<protein>
    <submittedName>
        <fullName evidence="1">Uncharacterized protein</fullName>
    </submittedName>
</protein>
<reference evidence="1 2" key="1">
    <citation type="submission" date="2020-12" db="EMBL/GenBank/DDBJ databases">
        <title>Novel Thalassolituus-related marine hydrocarbonoclastic bacteria mediated algae-derived hydrocarbons mineralization in twilight zone of the northern South China Sea.</title>
        <authorList>
            <person name="Dong C."/>
        </authorList>
    </citation>
    <scope>NUCLEOTIDE SEQUENCE [LARGE SCALE GENOMIC DNA]</scope>
    <source>
        <strain evidence="1 2">IMCC1826</strain>
    </source>
</reference>
<dbReference type="EMBL" id="JAEDAH010000093">
    <property type="protein sequence ID" value="MCA6064832.1"/>
    <property type="molecule type" value="Genomic_DNA"/>
</dbReference>
<accession>A0ABS7ZUJ6</accession>
<keyword evidence="2" id="KW-1185">Reference proteome</keyword>
<dbReference type="RefSeq" id="WP_225676183.1">
    <property type="nucleotide sequence ID" value="NZ_JAEDAH010000093.1"/>
</dbReference>
<gene>
    <name evidence="1" type="ORF">I9W95_14560</name>
</gene>
<evidence type="ECO:0000313" key="2">
    <source>
        <dbReference type="Proteomes" id="UP000714380"/>
    </source>
</evidence>
<proteinExistence type="predicted"/>
<sequence>MVNTEEQRLDLIKYCDYFIDLLGSFPQVDHTPEGRMKAQVIWLKERAENNDLTLPVDKNLLSTIRYIYTDGVLMFHASSPDKAYREIEVPMQRIIAIAKNGKLIYKPEYATFAVRYAEALISVLKGASRSLSDEETGLIDELADIKAGLSNGLLVPPLGNPKGLYPNYLAVDTYNPTISDLPKGKEYIKTISSIVFSGTRPDAWVDLETADHDTKNL</sequence>
<organism evidence="1 2">
    <name type="scientific">Thalassolituus marinus</name>
    <dbReference type="NCBI Taxonomy" id="671053"/>
    <lineage>
        <taxon>Bacteria</taxon>
        <taxon>Pseudomonadati</taxon>
        <taxon>Pseudomonadota</taxon>
        <taxon>Gammaproteobacteria</taxon>
        <taxon>Oceanospirillales</taxon>
        <taxon>Oceanospirillaceae</taxon>
        <taxon>Thalassolituus</taxon>
    </lineage>
</organism>
<dbReference type="Proteomes" id="UP000714380">
    <property type="component" value="Unassembled WGS sequence"/>
</dbReference>
<name>A0ABS7ZUJ6_9GAMM</name>
<evidence type="ECO:0000313" key="1">
    <source>
        <dbReference type="EMBL" id="MCA6064832.1"/>
    </source>
</evidence>
<comment type="caution">
    <text evidence="1">The sequence shown here is derived from an EMBL/GenBank/DDBJ whole genome shotgun (WGS) entry which is preliminary data.</text>
</comment>